<evidence type="ECO:0000256" key="7">
    <source>
        <dbReference type="SAM" id="MobiDB-lite"/>
    </source>
</evidence>
<comment type="caution">
    <text evidence="9">The sequence shown here is derived from an EMBL/GenBank/DDBJ whole genome shotgun (WGS) entry which is preliminary data.</text>
</comment>
<dbReference type="GO" id="GO:0009055">
    <property type="term" value="F:electron transfer activity"/>
    <property type="evidence" value="ECO:0007669"/>
    <property type="project" value="InterPro"/>
</dbReference>
<dbReference type="PIRSF" id="PIRSF006091">
    <property type="entry name" value="E_trnsport_RnfG"/>
    <property type="match status" value="1"/>
</dbReference>
<dbReference type="EC" id="7.-.-.-" evidence="6"/>
<dbReference type="PANTHER" id="PTHR36118">
    <property type="entry name" value="ION-TRANSLOCATING OXIDOREDUCTASE COMPLEX SUBUNIT G"/>
    <property type="match status" value="1"/>
</dbReference>
<keyword evidence="5 6" id="KW-0249">Electron transport</keyword>
<reference evidence="10" key="1">
    <citation type="submission" date="2019-09" db="EMBL/GenBank/DDBJ databases">
        <title>Distinct polysaccharide growth profiles of human intestinal Prevotella copri isolates.</title>
        <authorList>
            <person name="Fehlner-Peach H."/>
            <person name="Magnabosco C."/>
            <person name="Raghavan V."/>
            <person name="Scher J.U."/>
            <person name="Tett A."/>
            <person name="Cox L.M."/>
            <person name="Gottsegen C."/>
            <person name="Watters A."/>
            <person name="Wiltshire- Gordon J.D."/>
            <person name="Segata N."/>
            <person name="Bonneau R."/>
            <person name="Littman D.R."/>
        </authorList>
    </citation>
    <scope>NUCLEOTIDE SEQUENCE [LARGE SCALE GENOMIC DNA]</scope>
    <source>
        <strain evidence="10">iAP146</strain>
    </source>
</reference>
<dbReference type="Proteomes" id="UP000420707">
    <property type="component" value="Unassembled WGS sequence"/>
</dbReference>
<keyword evidence="3 6" id="KW-0285">Flavoprotein</keyword>
<dbReference type="GO" id="GO:0005886">
    <property type="term" value="C:plasma membrane"/>
    <property type="evidence" value="ECO:0007669"/>
    <property type="project" value="UniProtKB-SubCell"/>
</dbReference>
<evidence type="ECO:0000256" key="3">
    <source>
        <dbReference type="ARBA" id="ARBA00022630"/>
    </source>
</evidence>
<dbReference type="EMBL" id="VZCR01000091">
    <property type="protein sequence ID" value="MQN33031.1"/>
    <property type="molecule type" value="Genomic_DNA"/>
</dbReference>
<dbReference type="HAMAP" id="MF_00479">
    <property type="entry name" value="RsxG_RnfG"/>
    <property type="match status" value="1"/>
</dbReference>
<evidence type="ECO:0000313" key="9">
    <source>
        <dbReference type="EMBL" id="MQN33031.1"/>
    </source>
</evidence>
<name>A0AAW9TIS3_9BACT</name>
<protein>
    <recommendedName>
        <fullName evidence="6">Ion-translocating oxidoreductase complex subunit G</fullName>
        <ecNumber evidence="6">7.-.-.-</ecNumber>
    </recommendedName>
    <alternativeName>
        <fullName evidence="6">Rnf electron transport complex subunit G</fullName>
    </alternativeName>
</protein>
<keyword evidence="2 6" id="KW-0597">Phosphoprotein</keyword>
<evidence type="ECO:0000313" key="10">
    <source>
        <dbReference type="Proteomes" id="UP000420707"/>
    </source>
</evidence>
<dbReference type="AlphaFoldDB" id="A0AAW9TIS3"/>
<comment type="similarity">
    <text evidence="6">Belongs to the RnfG family.</text>
</comment>
<feature type="domain" description="FMN-binding" evidence="8">
    <location>
        <begin position="100"/>
        <end position="193"/>
    </location>
</feature>
<keyword evidence="6" id="KW-0472">Membrane</keyword>
<comment type="subunit">
    <text evidence="6">The complex is composed of six subunits: RnfA, RnfB, RnfC, RnfD, RnfE and RnfG.</text>
</comment>
<evidence type="ECO:0000259" key="8">
    <source>
        <dbReference type="SMART" id="SM00900"/>
    </source>
</evidence>
<keyword evidence="4 6" id="KW-0288">FMN</keyword>
<dbReference type="InterPro" id="IPR007329">
    <property type="entry name" value="FMN-bd"/>
</dbReference>
<comment type="function">
    <text evidence="6">Part of a membrane-bound complex that couples electron transfer with translocation of ions across the membrane.</text>
</comment>
<dbReference type="RefSeq" id="WP_153084853.1">
    <property type="nucleotide sequence ID" value="NZ_VZAM01000008.1"/>
</dbReference>
<evidence type="ECO:0000256" key="4">
    <source>
        <dbReference type="ARBA" id="ARBA00022643"/>
    </source>
</evidence>
<dbReference type="PANTHER" id="PTHR36118:SF1">
    <property type="entry name" value="ION-TRANSLOCATING OXIDOREDUCTASE COMPLEX SUBUNIT G"/>
    <property type="match status" value="1"/>
</dbReference>
<evidence type="ECO:0000256" key="6">
    <source>
        <dbReference type="HAMAP-Rule" id="MF_00479"/>
    </source>
</evidence>
<gene>
    <name evidence="6" type="primary">rnfG</name>
    <name evidence="9" type="ORF">F7D90_13995</name>
</gene>
<keyword evidence="6" id="KW-1003">Cell membrane</keyword>
<feature type="region of interest" description="Disordered" evidence="7">
    <location>
        <begin position="201"/>
        <end position="234"/>
    </location>
</feature>
<comment type="subcellular location">
    <subcellularLocation>
        <location evidence="6">Cell membrane</location>
        <topology evidence="6">Single-pass membrane protein</topology>
    </subcellularLocation>
</comment>
<comment type="cofactor">
    <cofactor evidence="6">
        <name>FMN</name>
        <dbReference type="ChEBI" id="CHEBI:58210"/>
    </cofactor>
</comment>
<evidence type="ECO:0000256" key="5">
    <source>
        <dbReference type="ARBA" id="ARBA00022982"/>
    </source>
</evidence>
<organism evidence="9 10">
    <name type="scientific">Segatella copri</name>
    <dbReference type="NCBI Taxonomy" id="165179"/>
    <lineage>
        <taxon>Bacteria</taxon>
        <taxon>Pseudomonadati</taxon>
        <taxon>Bacteroidota</taxon>
        <taxon>Bacteroidia</taxon>
        <taxon>Bacteroidales</taxon>
        <taxon>Prevotellaceae</taxon>
        <taxon>Segatella</taxon>
    </lineage>
</organism>
<proteinExistence type="inferred from homology"/>
<feature type="modified residue" description="FMN phosphoryl threonine" evidence="6">
    <location>
        <position position="176"/>
    </location>
</feature>
<dbReference type="NCBIfam" id="TIGR01947">
    <property type="entry name" value="rnfG"/>
    <property type="match status" value="1"/>
</dbReference>
<sequence length="234" mass="24154">MQKLESSLKNMVLVLVGVALIVGAVLAYINHLTSGPIAGKAAQSLATGIKSVMGTEELQVAEPEEVKQEFGGKEFSFTIHKCSDKSGKQLGAAVESTTGGFGGDLKVLVGFDTEGKIMGYTVLQASETPGLGAKAATWFQKDGKGSIIGKTPKDGDLHVSKDDKSGNAVDAITASTITSRAFLKAINQAYAVYAKKDVDGESGASQKADAESGASQKADAESGASKVEHNEKKG</sequence>
<evidence type="ECO:0000256" key="1">
    <source>
        <dbReference type="ARBA" id="ARBA00022448"/>
    </source>
</evidence>
<dbReference type="InterPro" id="IPR010209">
    <property type="entry name" value="Ion_transpt_RnfG/RsxG"/>
</dbReference>
<evidence type="ECO:0000256" key="2">
    <source>
        <dbReference type="ARBA" id="ARBA00022553"/>
    </source>
</evidence>
<keyword evidence="6" id="KW-1278">Translocase</keyword>
<keyword evidence="6" id="KW-0812">Transmembrane</keyword>
<keyword evidence="6" id="KW-1133">Transmembrane helix</keyword>
<accession>A0AAW9TIS3</accession>
<dbReference type="GO" id="GO:0010181">
    <property type="term" value="F:FMN binding"/>
    <property type="evidence" value="ECO:0007669"/>
    <property type="project" value="InterPro"/>
</dbReference>
<dbReference type="GO" id="GO:0022900">
    <property type="term" value="P:electron transport chain"/>
    <property type="evidence" value="ECO:0007669"/>
    <property type="project" value="UniProtKB-UniRule"/>
</dbReference>
<dbReference type="SMART" id="SM00900">
    <property type="entry name" value="FMN_bind"/>
    <property type="match status" value="1"/>
</dbReference>
<keyword evidence="1 6" id="KW-0813">Transport</keyword>
<dbReference type="Pfam" id="PF04205">
    <property type="entry name" value="FMN_bind"/>
    <property type="match status" value="1"/>
</dbReference>